<name>A0A2Z6BEP0_9CHLO</name>
<geneLocation type="chloroplast" evidence="3"/>
<accession>A0A2Z6BEP0</accession>
<feature type="region of interest" description="Disordered" evidence="1">
    <location>
        <begin position="1440"/>
        <end position="1474"/>
    </location>
</feature>
<keyword evidence="3" id="KW-0150">Chloroplast</keyword>
<feature type="transmembrane region" description="Helical" evidence="2">
    <location>
        <begin position="354"/>
        <end position="373"/>
    </location>
</feature>
<gene>
    <name evidence="3" type="primary">ycf1</name>
</gene>
<keyword evidence="2" id="KW-1133">Transmembrane helix</keyword>
<feature type="transmembrane region" description="Helical" evidence="2">
    <location>
        <begin position="286"/>
        <end position="309"/>
    </location>
</feature>
<sequence length="1474" mass="176256">MIYPIVFVRDAFFYKNKNQNLHKKETFKWTFQNIFKVVFSFIKHLITYSFYLKWYYIFRYFKNNIHITPQGYTNSNILLNSIFIPETIYKRSFLASFLAMFVSFFHGNIAAFFSLTSITLCIFACLKHIMVDGFVTIGPIFLGFLSGQLSYYLFFLFSSIFKIFSLFQIISIYFERFGIMFIPTMSFYFGYKILYDKGFAMIKDPQEKKNYIRAFNPRSEPIKHFNTFKAFLKPLQFSKKTCLSVPFVLGFLAGILEQPRFFNYLGNIVPSLAPTFLELAVESKNALFFILGYIFISSLVYLLFLYFIYCFRDLYNPLSESRTSNIFKYKKLKFLFSPILDLSIKKNITDFSTMARYFSSFVLCTLGYFYLAYYPIEYTFFGILGLVGKDDLFVSSKFDSYIMRTDWPAQLGRDFFRFEPYFSKFYYLDRGRFGHYPGKENFLGPLVIEHFNYRPMFLTYRAEGDLEFDRDWIKENLPEGLLETPLVMRIEQYKKYYTDNIKELSRIFMIQKKSLKMREFFRIPNSIRALARYSDYYLKMPMDLKRKRYAVRKRNTFLRTKRCSQNKNFKFLFNENALGLGITADTNRRGYLGKKNKKNKNSDIYFSNDARFKVDGGENKKENFVLKKKRAISRFFNWYMFPYYNRVDIEDEEQSNVFEELYNEQDEDDTEDEFLTLAKGEKEIESNVARRFKKGVPFSMLDEINQNNTISSMKYDDYSDLLKRKDKKLVSNGFSLKKIHKIFVNKIKNIFSLKKEEEREKIAIDIAQANAKLKHFFRIQSDPFREENIIYPNDVEIENYKDDAKKNMFHLMIRLSRHKMKKDGIQEIKEEDEILHAARGEFGLFHIFYKFAFDTLSQLFIRFQYKYSYIKKLSPNQELDLHYKKLYYLHFLNSLRKYNYKINGDFESTPLKTILLQNNCKSFSNKFYNHQFKGTLGLIRRFHPITQSKFYKYPSLKKKRKKLTGPSMKTLKFDNLQYSDDMKPQFHTELFQSKKFQTDTRVAYKASYIMKNTLFMVDYTRQKFLFFRYLFSKVKISKLKKLKKNINNIIFYKKRNLSRFKSNGNKKYKRKIIKKNKNKIKITPYLERVETHPFFILNTNINEKTTKNKKFYFLTQKELKDKEKAKILKTKYNLWPLTSGKVEKFYEAFTLKRTNEARKRLIFVHPIVDQFKKFLLWRPVTLQLSCKRVLTEIYAFNFKTWRHDKYLATDLFSAYSAGFNTEFPGSGKSTFLEQPPVAFESTESTPENQMKKGTISEENVVRFFSMKALITRFAPAYLQNNLDYRLHHVPLYRGKWARGFPAITYFYDNRPALGGIFWTLNDFQFKTSIDIRNIFFTIFGNILPPLARFYEKLIYNPEAKTKKENLEADKVVNLKTIFDPFALEFFSHVTKPNILGCIYHGYENSLWPVYIPNKAKKDIIHQKKEVKKIEKKKIKKKLDKKVGHKMKKKSLVKSTKKVKKPVVKSKKTIKKKKK</sequence>
<organism evidence="3">
    <name type="scientific">Prototheca stagnorum</name>
    <dbReference type="NCBI Taxonomy" id="215448"/>
    <lineage>
        <taxon>Eukaryota</taxon>
        <taxon>Viridiplantae</taxon>
        <taxon>Chlorophyta</taxon>
        <taxon>core chlorophytes</taxon>
        <taxon>Trebouxiophyceae</taxon>
        <taxon>Chlorellales</taxon>
        <taxon>Chlorellaceae</taxon>
        <taxon>Prototheca</taxon>
    </lineage>
</organism>
<feature type="transmembrane region" description="Helical" evidence="2">
    <location>
        <begin position="33"/>
        <end position="51"/>
    </location>
</feature>
<keyword evidence="2" id="KW-0472">Membrane</keyword>
<keyword evidence="3" id="KW-0934">Plastid</keyword>
<reference evidence="3" key="1">
    <citation type="journal article" date="2018" name="Sci. Rep.">
        <title>Multiple losses of photosynthesis and convergent reductive genome evolution in the colourless green algae Prototheca.</title>
        <authorList>
            <person name="Suzuki S."/>
            <person name="Endoh R."/>
            <person name="Manabe R.I."/>
            <person name="Ohkuma M."/>
            <person name="Hirakawa Y."/>
        </authorList>
    </citation>
    <scope>NUCLEOTIDE SEQUENCE</scope>
    <source>
        <strain evidence="3">JCM 9641</strain>
    </source>
</reference>
<dbReference type="RefSeq" id="YP_009478287.1">
    <property type="nucleotide sequence ID" value="NC_037479.1"/>
</dbReference>
<evidence type="ECO:0000256" key="1">
    <source>
        <dbReference type="SAM" id="MobiDB-lite"/>
    </source>
</evidence>
<dbReference type="GeneID" id="36487589"/>
<protein>
    <submittedName>
        <fullName evidence="3">Conserved chloroplast protein Ycf1</fullName>
    </submittedName>
</protein>
<feature type="transmembrane region" description="Helical" evidence="2">
    <location>
        <begin position="93"/>
        <end position="113"/>
    </location>
</feature>
<evidence type="ECO:0000313" key="3">
    <source>
        <dbReference type="EMBL" id="BBD20194.1"/>
    </source>
</evidence>
<proteinExistence type="predicted"/>
<dbReference type="EMBL" id="AP018372">
    <property type="protein sequence ID" value="BBD20194.1"/>
    <property type="molecule type" value="Genomic_DNA"/>
</dbReference>
<keyword evidence="2" id="KW-0812">Transmembrane</keyword>
<evidence type="ECO:0000256" key="2">
    <source>
        <dbReference type="SAM" id="Phobius"/>
    </source>
</evidence>